<name>A0A3E0GX83_9PSEU</name>
<organism evidence="2 3">
    <name type="scientific">Kutzneria buriramensis</name>
    <dbReference type="NCBI Taxonomy" id="1045776"/>
    <lineage>
        <taxon>Bacteria</taxon>
        <taxon>Bacillati</taxon>
        <taxon>Actinomycetota</taxon>
        <taxon>Actinomycetes</taxon>
        <taxon>Pseudonocardiales</taxon>
        <taxon>Pseudonocardiaceae</taxon>
        <taxon>Kutzneria</taxon>
    </lineage>
</organism>
<evidence type="ECO:0000256" key="1">
    <source>
        <dbReference type="SAM" id="MobiDB-lite"/>
    </source>
</evidence>
<keyword evidence="3" id="KW-1185">Reference proteome</keyword>
<feature type="compositionally biased region" description="Polar residues" evidence="1">
    <location>
        <begin position="1"/>
        <end position="17"/>
    </location>
</feature>
<comment type="caution">
    <text evidence="2">The sequence shown here is derived from an EMBL/GenBank/DDBJ whole genome shotgun (WGS) entry which is preliminary data.</text>
</comment>
<proteinExistence type="predicted"/>
<dbReference type="EMBL" id="QUNO01000022">
    <property type="protein sequence ID" value="REH31176.1"/>
    <property type="molecule type" value="Genomic_DNA"/>
</dbReference>
<dbReference type="RefSeq" id="WP_147328926.1">
    <property type="nucleotide sequence ID" value="NZ_CP144376.1"/>
</dbReference>
<gene>
    <name evidence="2" type="ORF">BCF44_122199</name>
</gene>
<feature type="region of interest" description="Disordered" evidence="1">
    <location>
        <begin position="1"/>
        <end position="25"/>
    </location>
</feature>
<reference evidence="2 3" key="1">
    <citation type="submission" date="2018-08" db="EMBL/GenBank/DDBJ databases">
        <title>Genomic Encyclopedia of Archaeal and Bacterial Type Strains, Phase II (KMG-II): from individual species to whole genera.</title>
        <authorList>
            <person name="Goeker M."/>
        </authorList>
    </citation>
    <scope>NUCLEOTIDE SEQUENCE [LARGE SCALE GENOMIC DNA]</scope>
    <source>
        <strain evidence="2 3">DSM 45791</strain>
    </source>
</reference>
<accession>A0A3E0GX83</accession>
<dbReference type="Proteomes" id="UP000256269">
    <property type="component" value="Unassembled WGS sequence"/>
</dbReference>
<protein>
    <submittedName>
        <fullName evidence="2">Uncharacterized protein</fullName>
    </submittedName>
</protein>
<dbReference type="AlphaFoldDB" id="A0A3E0GX83"/>
<sequence length="283" mass="30576">MSPEQATNHNDSATSTAPVPPGPRTEDVLRRVVALLRNPTPQTWEDAHDIVLDADRDLTLWQALQDLDDTCPRAKAGDGADGWSGYVPLPLVTTMAIEQAMAGPTDESTTVAAPTTANETYDPKTLVLSLVSTLAHTNEAVADLIDKQARAEATEKKLVGGIRDCAGRLNAARAALADATYRNERQSEVGAVVVPTVLALRSLLRHIACAYADPFDTERDHSDCQQTPVSQVALALYSLCDTVQFEGPAVTQDIQDCLWELHRGFRAESERWTPPATAGRAHT</sequence>
<evidence type="ECO:0000313" key="3">
    <source>
        <dbReference type="Proteomes" id="UP000256269"/>
    </source>
</evidence>
<evidence type="ECO:0000313" key="2">
    <source>
        <dbReference type="EMBL" id="REH31176.1"/>
    </source>
</evidence>